<dbReference type="Proteomes" id="UP000289886">
    <property type="component" value="Unassembled WGS sequence"/>
</dbReference>
<reference evidence="2 3" key="1">
    <citation type="submission" date="2019-01" db="EMBL/GenBank/DDBJ databases">
        <title>Draft Genome and Complete Hox-Cluster Characterization of the Sterlet Sturgeon (Acipenser ruthenus).</title>
        <authorList>
            <person name="Wei Q."/>
        </authorList>
    </citation>
    <scope>NUCLEOTIDE SEQUENCE [LARGE SCALE GENOMIC DNA]</scope>
    <source>
        <strain evidence="2">WHYD16114868_AA</strain>
        <tissue evidence="2">Blood</tissue>
    </source>
</reference>
<organism evidence="2 3">
    <name type="scientific">Acipenser ruthenus</name>
    <name type="common">Sterlet sturgeon</name>
    <dbReference type="NCBI Taxonomy" id="7906"/>
    <lineage>
        <taxon>Eukaryota</taxon>
        <taxon>Metazoa</taxon>
        <taxon>Chordata</taxon>
        <taxon>Craniata</taxon>
        <taxon>Vertebrata</taxon>
        <taxon>Euteleostomi</taxon>
        <taxon>Actinopterygii</taxon>
        <taxon>Chondrostei</taxon>
        <taxon>Acipenseriformes</taxon>
        <taxon>Acipenseridae</taxon>
        <taxon>Acipenser</taxon>
    </lineage>
</organism>
<dbReference type="EMBL" id="SCEB01003753">
    <property type="protein sequence ID" value="RXM94119.1"/>
    <property type="molecule type" value="Genomic_DNA"/>
</dbReference>
<keyword evidence="3" id="KW-1185">Reference proteome</keyword>
<evidence type="ECO:0000256" key="1">
    <source>
        <dbReference type="SAM" id="MobiDB-lite"/>
    </source>
</evidence>
<feature type="region of interest" description="Disordered" evidence="1">
    <location>
        <begin position="24"/>
        <end position="46"/>
    </location>
</feature>
<feature type="compositionally biased region" description="Basic and acidic residues" evidence="1">
    <location>
        <begin position="94"/>
        <end position="119"/>
    </location>
</feature>
<feature type="compositionally biased region" description="Basic and acidic residues" evidence="1">
    <location>
        <begin position="163"/>
        <end position="183"/>
    </location>
</feature>
<sequence length="285" mass="32064">MNVLYSVIHQRHCDTFPNIFPKSDRNLSHLPKRKGPENGRATKPKQLSKAVEGFLSWIRTPSDGSIELAQQTCVEWLWEWEREGSKTRAVLPADRARDTEEAAHSSGDEKTQADCREAETLCSQNPSPENADGSIELAQQTCVEWLWEWEREGSKTGAVLPADRARDTEEAAHSSGDEKTQADCRETEILCSQNPSPENAVGRSKRVLKRKLPFAEYGESTGEPPLKVRVRNDYTIVPSDSSALNPPCASEEEPEARKEPSSRKRRMTEALDNEPPKKRRILVTD</sequence>
<evidence type="ECO:0000313" key="3">
    <source>
        <dbReference type="Proteomes" id="UP000289886"/>
    </source>
</evidence>
<dbReference type="AlphaFoldDB" id="A0A444V145"/>
<feature type="region of interest" description="Disordered" evidence="1">
    <location>
        <begin position="158"/>
        <end position="183"/>
    </location>
</feature>
<evidence type="ECO:0000313" key="2">
    <source>
        <dbReference type="EMBL" id="RXM94119.1"/>
    </source>
</evidence>
<comment type="caution">
    <text evidence="2">The sequence shown here is derived from an EMBL/GenBank/DDBJ whole genome shotgun (WGS) entry which is preliminary data.</text>
</comment>
<gene>
    <name evidence="2" type="ORF">EOD39_18347</name>
</gene>
<protein>
    <submittedName>
        <fullName evidence="2">Uncharacterized protein</fullName>
    </submittedName>
</protein>
<name>A0A444V145_ACIRT</name>
<accession>A0A444V145</accession>
<feature type="region of interest" description="Disordered" evidence="1">
    <location>
        <begin position="91"/>
        <end position="132"/>
    </location>
</feature>
<proteinExistence type="predicted"/>
<feature type="region of interest" description="Disordered" evidence="1">
    <location>
        <begin position="237"/>
        <end position="285"/>
    </location>
</feature>